<dbReference type="RefSeq" id="WP_273689197.1">
    <property type="nucleotide sequence ID" value="NZ_CP117411.1"/>
</dbReference>
<dbReference type="Proteomes" id="UP001220395">
    <property type="component" value="Chromosome"/>
</dbReference>
<feature type="domain" description="TraD/TraG TraM recognition site" evidence="2">
    <location>
        <begin position="307"/>
        <end position="418"/>
    </location>
</feature>
<evidence type="ECO:0000313" key="4">
    <source>
        <dbReference type="Proteomes" id="UP001220395"/>
    </source>
</evidence>
<evidence type="ECO:0000259" key="2">
    <source>
        <dbReference type="Pfam" id="PF12696"/>
    </source>
</evidence>
<dbReference type="InterPro" id="IPR032689">
    <property type="entry name" value="TraG-D_C"/>
</dbReference>
<protein>
    <submittedName>
        <fullName evidence="3">Type IV secretory system conjugative DNA transfer family protein</fullName>
    </submittedName>
</protein>
<dbReference type="SUPFAM" id="SSF52540">
    <property type="entry name" value="P-loop containing nucleoside triphosphate hydrolases"/>
    <property type="match status" value="1"/>
</dbReference>
<sequence length="527" mass="57082">MPMQSGSLDAPLLQLSPTDHFTLRDAVQGVVCMGGIGSGKTSASKALRQAYLRAGMGGMVLCAKPEERDLWLREAAEAGRSDSVILVDGNTPIVNFLVYELRRQGANGLNAVLECLMQVLDSSRAVSASPGKDGDAFWSDSKRQALRHTLPVLMAAKGTVSIPDIITFVRSAPRSPDEMTDPGWQKTSFFCAMFAQAAARLDDATGRKMVSYWKDEWASLDPKTRGNIAISVSTALDRFNHGWLQTAFCTESRVVPELAFGGAILILDMPALTRNEDGIVAQQLMKFLFQRAVLARNGLPLVYQERPVFLWADEFQYFVNAYDAEFLSTCRGSKACMVILTQSLPTLYAKMGSDSARDRVHHLLGNFATRIWHNQACHETNRWAADTIGQSLHRRANFSEGEGSSYSSGSNMGMGTNWGTNSSSGSSSSYSTSGNGQSSYGGGSNSSRGSSEGGNDNVGRNRGESSSANVSRGYSEQMGYLIEPAQFGRILKTGGPAHGNRVSAVWFQAGRRFNVSGGNAFVAEFRQ</sequence>
<feature type="compositionally biased region" description="Low complexity" evidence="1">
    <location>
        <begin position="445"/>
        <end position="455"/>
    </location>
</feature>
<organism evidence="3 4">
    <name type="scientific">Sphingomonas naphthae</name>
    <dbReference type="NCBI Taxonomy" id="1813468"/>
    <lineage>
        <taxon>Bacteria</taxon>
        <taxon>Pseudomonadati</taxon>
        <taxon>Pseudomonadota</taxon>
        <taxon>Alphaproteobacteria</taxon>
        <taxon>Sphingomonadales</taxon>
        <taxon>Sphingomonadaceae</taxon>
        <taxon>Sphingomonas</taxon>
    </lineage>
</organism>
<dbReference type="Pfam" id="PF12696">
    <property type="entry name" value="TraG-D_C"/>
    <property type="match status" value="1"/>
</dbReference>
<dbReference type="Gene3D" id="3.40.50.300">
    <property type="entry name" value="P-loop containing nucleotide triphosphate hydrolases"/>
    <property type="match status" value="1"/>
</dbReference>
<dbReference type="EMBL" id="CP117411">
    <property type="protein sequence ID" value="WCT74284.1"/>
    <property type="molecule type" value="Genomic_DNA"/>
</dbReference>
<dbReference type="InterPro" id="IPR027417">
    <property type="entry name" value="P-loop_NTPase"/>
</dbReference>
<gene>
    <name evidence="3" type="ORF">PQ455_03385</name>
</gene>
<feature type="region of interest" description="Disordered" evidence="1">
    <location>
        <begin position="417"/>
        <end position="472"/>
    </location>
</feature>
<dbReference type="CDD" id="cd01127">
    <property type="entry name" value="TrwB_TraG_TraD_VirD4"/>
    <property type="match status" value="1"/>
</dbReference>
<evidence type="ECO:0000313" key="3">
    <source>
        <dbReference type="EMBL" id="WCT74284.1"/>
    </source>
</evidence>
<feature type="compositionally biased region" description="Low complexity" evidence="1">
    <location>
        <begin position="417"/>
        <end position="438"/>
    </location>
</feature>
<name>A0ABY7TM83_9SPHN</name>
<proteinExistence type="predicted"/>
<reference evidence="3 4" key="1">
    <citation type="submission" date="2023-02" db="EMBL/GenBank/DDBJ databases">
        <title>Genome sequence of Sphingomonas naphthae.</title>
        <authorList>
            <person name="Kim S."/>
            <person name="Heo J."/>
            <person name="Kwon S.-W."/>
        </authorList>
    </citation>
    <scope>NUCLEOTIDE SEQUENCE [LARGE SCALE GENOMIC DNA]</scope>
    <source>
        <strain evidence="3 4">KACC 18716</strain>
    </source>
</reference>
<keyword evidence="4" id="KW-1185">Reference proteome</keyword>
<evidence type="ECO:0000256" key="1">
    <source>
        <dbReference type="SAM" id="MobiDB-lite"/>
    </source>
</evidence>
<accession>A0ABY7TM83</accession>